<dbReference type="PANTHER" id="PTHR43080:SF2">
    <property type="entry name" value="CBS DOMAIN-CONTAINING PROTEIN"/>
    <property type="match status" value="1"/>
</dbReference>
<accession>A0A398AYQ2</accession>
<gene>
    <name evidence="4" type="ORF">D1953_18650</name>
</gene>
<dbReference type="PROSITE" id="PS51371">
    <property type="entry name" value="CBS"/>
    <property type="match status" value="2"/>
</dbReference>
<dbReference type="SMART" id="SM00116">
    <property type="entry name" value="CBS"/>
    <property type="match status" value="2"/>
</dbReference>
<dbReference type="SUPFAM" id="SSF54631">
    <property type="entry name" value="CBS-domain pair"/>
    <property type="match status" value="1"/>
</dbReference>
<feature type="domain" description="CBS" evidence="3">
    <location>
        <begin position="8"/>
        <end position="66"/>
    </location>
</feature>
<feature type="domain" description="CBS" evidence="3">
    <location>
        <begin position="72"/>
        <end position="128"/>
    </location>
</feature>
<dbReference type="EMBL" id="QWVS01000052">
    <property type="protein sequence ID" value="RID82174.1"/>
    <property type="molecule type" value="Genomic_DNA"/>
</dbReference>
<dbReference type="AlphaFoldDB" id="A0A398AYQ2"/>
<evidence type="ECO:0000313" key="4">
    <source>
        <dbReference type="EMBL" id="RID82174.1"/>
    </source>
</evidence>
<proteinExistence type="predicted"/>
<dbReference type="Proteomes" id="UP000266016">
    <property type="component" value="Unassembled WGS sequence"/>
</dbReference>
<evidence type="ECO:0000256" key="1">
    <source>
        <dbReference type="ARBA" id="ARBA00023122"/>
    </source>
</evidence>
<comment type="caution">
    <text evidence="4">The sequence shown here is derived from an EMBL/GenBank/DDBJ whole genome shotgun (WGS) entry which is preliminary data.</text>
</comment>
<dbReference type="RefSeq" id="WP_119118655.1">
    <property type="nucleotide sequence ID" value="NZ_QWVS01000052.1"/>
</dbReference>
<keyword evidence="5" id="KW-1185">Reference proteome</keyword>
<dbReference type="InterPro" id="IPR046342">
    <property type="entry name" value="CBS_dom_sf"/>
</dbReference>
<dbReference type="InterPro" id="IPR000644">
    <property type="entry name" value="CBS_dom"/>
</dbReference>
<dbReference type="InterPro" id="IPR051257">
    <property type="entry name" value="Diverse_CBS-Domain"/>
</dbReference>
<dbReference type="PANTHER" id="PTHR43080">
    <property type="entry name" value="CBS DOMAIN-CONTAINING PROTEIN CBSX3, MITOCHONDRIAL"/>
    <property type="match status" value="1"/>
</dbReference>
<organism evidence="4 5">
    <name type="scientific">Peribacillus asahii</name>
    <dbReference type="NCBI Taxonomy" id="228899"/>
    <lineage>
        <taxon>Bacteria</taxon>
        <taxon>Bacillati</taxon>
        <taxon>Bacillota</taxon>
        <taxon>Bacilli</taxon>
        <taxon>Bacillales</taxon>
        <taxon>Bacillaceae</taxon>
        <taxon>Peribacillus</taxon>
    </lineage>
</organism>
<evidence type="ECO:0000256" key="2">
    <source>
        <dbReference type="PROSITE-ProRule" id="PRU00703"/>
    </source>
</evidence>
<dbReference type="Gene3D" id="3.10.580.10">
    <property type="entry name" value="CBS-domain"/>
    <property type="match status" value="1"/>
</dbReference>
<evidence type="ECO:0000313" key="5">
    <source>
        <dbReference type="Proteomes" id="UP000266016"/>
    </source>
</evidence>
<evidence type="ECO:0000259" key="3">
    <source>
        <dbReference type="PROSITE" id="PS51371"/>
    </source>
</evidence>
<dbReference type="Pfam" id="PF00571">
    <property type="entry name" value="CBS"/>
    <property type="match status" value="2"/>
</dbReference>
<name>A0A398AYQ2_9BACI</name>
<dbReference type="CDD" id="cd04622">
    <property type="entry name" value="CBS_pair_HRP1_like"/>
    <property type="match status" value="1"/>
</dbReference>
<keyword evidence="1 2" id="KW-0129">CBS domain</keyword>
<reference evidence="4 5" key="1">
    <citation type="submission" date="2018-08" db="EMBL/GenBank/DDBJ databases">
        <title>Bacillus jemisoniae sp. nov., Bacillus chryseoplanitiae sp. nov., Bacillus resnikiae sp. nov., and Bacillus frankliniae sp. nov., isolated from Viking spacecraft and associated surfaces.</title>
        <authorList>
            <person name="Seuylemezian A."/>
            <person name="Vaishampayan P."/>
        </authorList>
    </citation>
    <scope>NUCLEOTIDE SEQUENCE [LARGE SCALE GENOMIC DNA]</scope>
    <source>
        <strain evidence="4 5">MA001</strain>
    </source>
</reference>
<protein>
    <submittedName>
        <fullName evidence="4">CBS domain-containing protein</fullName>
    </submittedName>
</protein>
<sequence length="143" mass="15875">MQTVRDIMTTNVDCCTTLDNIYEAALKMKQDNVGMIPVLDNDKLVGVITDRDIVIRCVAEKKPNSTKITDVISTRLVTGTPDMSIDDIEELMATEQIRRVPIIENDRLVGIVALGDLAVRKESDQRAGIALSSISEQHNQIQH</sequence>